<dbReference type="Pfam" id="PF08007">
    <property type="entry name" value="JmjC_2"/>
    <property type="match status" value="1"/>
</dbReference>
<dbReference type="GO" id="GO:0005840">
    <property type="term" value="C:ribosome"/>
    <property type="evidence" value="ECO:0007669"/>
    <property type="project" value="UniProtKB-KW"/>
</dbReference>
<keyword evidence="3" id="KW-0223">Dioxygenase</keyword>
<reference evidence="7 8" key="1">
    <citation type="submission" date="2022-03" db="EMBL/GenBank/DDBJ databases">
        <title>Genomic Encyclopedia of Type Strains, Phase III (KMG-III): the genomes of soil and plant-associated and newly described type strains.</title>
        <authorList>
            <person name="Whitman W."/>
        </authorList>
    </citation>
    <scope>NUCLEOTIDE SEQUENCE [LARGE SCALE GENOMIC DNA]</scope>
    <source>
        <strain evidence="7 8">BSker1</strain>
    </source>
</reference>
<dbReference type="GO" id="GO:0016491">
    <property type="term" value="F:oxidoreductase activity"/>
    <property type="evidence" value="ECO:0007669"/>
    <property type="project" value="UniProtKB-KW"/>
</dbReference>
<sequence>MRYKLNLKGLEPVRFLSRYWQKKPALFRQVIEDFQSPLSPEELAGLACEADVESRLVEGPPEGPWTLRQGPFSAADFEALPARDWTLLVQDVDKHLPELAKILDSFDFLPRWRMDDLMISYAPEGGSVGPHLDAYDVFLLQARGTRRWAINEKPTDLSRRDDCELDVLAHFEAEQEWVLEPGDMLYLPPGVAHFGIAGPDCMTFSVGLRAPDTPGMISDFSEFVTQQLPDDSRYQDPDLAPEEAGPRIHPKTIERLRGLFDHLVNSSNEELGDWFGRYITEPKPWLRFETEADPAQADTVDQRLAQGHSPLLRSDVLAVWREGPDGRPHVFVDGDMEVWPEVCKALLDRLLSREPLPEDFEPGPDDRKLIADWIVKGRLEWMDDE</sequence>
<dbReference type="PROSITE" id="PS51184">
    <property type="entry name" value="JMJC"/>
    <property type="match status" value="1"/>
</dbReference>
<evidence type="ECO:0000313" key="8">
    <source>
        <dbReference type="Proteomes" id="UP001523550"/>
    </source>
</evidence>
<keyword evidence="5" id="KW-0408">Iron</keyword>
<evidence type="ECO:0000256" key="2">
    <source>
        <dbReference type="ARBA" id="ARBA00022723"/>
    </source>
</evidence>
<dbReference type="EC" id="1.14.11.47" evidence="7"/>
<comment type="caution">
    <text evidence="7">The sequence shown here is derived from an EMBL/GenBank/DDBJ whole genome shotgun (WGS) entry which is preliminary data.</text>
</comment>
<dbReference type="RefSeq" id="WP_253445651.1">
    <property type="nucleotide sequence ID" value="NZ_JALJYF010000001.1"/>
</dbReference>
<evidence type="ECO:0000313" key="7">
    <source>
        <dbReference type="EMBL" id="MCP1726793.1"/>
    </source>
</evidence>
<dbReference type="InterPro" id="IPR046799">
    <property type="entry name" value="ROXA-like_wH"/>
</dbReference>
<organism evidence="7 8">
    <name type="scientific">Natronospira proteinivora</name>
    <dbReference type="NCBI Taxonomy" id="1807133"/>
    <lineage>
        <taxon>Bacteria</taxon>
        <taxon>Pseudomonadati</taxon>
        <taxon>Pseudomonadota</taxon>
        <taxon>Gammaproteobacteria</taxon>
        <taxon>Natronospirales</taxon>
        <taxon>Natronospiraceae</taxon>
        <taxon>Natronospira</taxon>
    </lineage>
</organism>
<dbReference type="Gene3D" id="3.40.366.30">
    <property type="entry name" value="50S ribosomal protein L16 arginine hydroxylase, Chain A, Domain 2"/>
    <property type="match status" value="1"/>
</dbReference>
<proteinExistence type="predicted"/>
<evidence type="ECO:0000256" key="1">
    <source>
        <dbReference type="ARBA" id="ARBA00001954"/>
    </source>
</evidence>
<accession>A0ABT1G670</accession>
<comment type="cofactor">
    <cofactor evidence="1">
        <name>Fe(2+)</name>
        <dbReference type="ChEBI" id="CHEBI:29033"/>
    </cofactor>
</comment>
<evidence type="ECO:0000256" key="4">
    <source>
        <dbReference type="ARBA" id="ARBA00023002"/>
    </source>
</evidence>
<feature type="domain" description="JmjC" evidence="6">
    <location>
        <begin position="98"/>
        <end position="225"/>
    </location>
</feature>
<dbReference type="InterPro" id="IPR039994">
    <property type="entry name" value="NO66-like"/>
</dbReference>
<evidence type="ECO:0000256" key="5">
    <source>
        <dbReference type="ARBA" id="ARBA00023004"/>
    </source>
</evidence>
<keyword evidence="2" id="KW-0479">Metal-binding</keyword>
<name>A0ABT1G670_9GAMM</name>
<dbReference type="Proteomes" id="UP001523550">
    <property type="component" value="Unassembled WGS sequence"/>
</dbReference>
<dbReference type="Gene3D" id="2.60.120.650">
    <property type="entry name" value="Cupin"/>
    <property type="match status" value="1"/>
</dbReference>
<dbReference type="PANTHER" id="PTHR13096:SF8">
    <property type="entry name" value="RIBOSOMAL OXYGENASE 1"/>
    <property type="match status" value="1"/>
</dbReference>
<dbReference type="Pfam" id="PF20514">
    <property type="entry name" value="WHD_ROXA"/>
    <property type="match status" value="1"/>
</dbReference>
<keyword evidence="4 7" id="KW-0560">Oxidoreductase</keyword>
<gene>
    <name evidence="7" type="ORF">J2T60_000758</name>
</gene>
<dbReference type="PANTHER" id="PTHR13096">
    <property type="entry name" value="MINA53 MYC INDUCED NUCLEAR ANTIGEN"/>
    <property type="match status" value="1"/>
</dbReference>
<keyword evidence="7" id="KW-0689">Ribosomal protein</keyword>
<evidence type="ECO:0000259" key="6">
    <source>
        <dbReference type="PROSITE" id="PS51184"/>
    </source>
</evidence>
<dbReference type="SUPFAM" id="SSF51197">
    <property type="entry name" value="Clavaminate synthase-like"/>
    <property type="match status" value="1"/>
</dbReference>
<keyword evidence="8" id="KW-1185">Reference proteome</keyword>
<dbReference type="InterPro" id="IPR003347">
    <property type="entry name" value="JmjC_dom"/>
</dbReference>
<keyword evidence="7" id="KW-0687">Ribonucleoprotein</keyword>
<evidence type="ECO:0000256" key="3">
    <source>
        <dbReference type="ARBA" id="ARBA00022964"/>
    </source>
</evidence>
<dbReference type="EMBL" id="JALJYF010000001">
    <property type="protein sequence ID" value="MCP1726793.1"/>
    <property type="molecule type" value="Genomic_DNA"/>
</dbReference>
<protein>
    <submittedName>
        <fullName evidence="7">50S ribosomal protein L16 3-hydroxylase</fullName>
        <ecNumber evidence="7">1.14.11.47</ecNumber>
    </submittedName>
</protein>